<gene>
    <name evidence="1" type="ORF">N0A02_06320</name>
</gene>
<organism evidence="1 2">
    <name type="scientific">Paraburkholderia acidicola</name>
    <dbReference type="NCBI Taxonomy" id="1912599"/>
    <lineage>
        <taxon>Bacteria</taxon>
        <taxon>Pseudomonadati</taxon>
        <taxon>Pseudomonadota</taxon>
        <taxon>Betaproteobacteria</taxon>
        <taxon>Burkholderiales</taxon>
        <taxon>Burkholderiaceae</taxon>
        <taxon>Paraburkholderia</taxon>
    </lineage>
</organism>
<dbReference type="EMBL" id="JAOALG010000001">
    <property type="protein sequence ID" value="MEQ5839053.1"/>
    <property type="molecule type" value="Genomic_DNA"/>
</dbReference>
<keyword evidence="2" id="KW-1185">Reference proteome</keyword>
<comment type="caution">
    <text evidence="1">The sequence shown here is derived from an EMBL/GenBank/DDBJ whole genome shotgun (WGS) entry which is preliminary data.</text>
</comment>
<reference evidence="1 2" key="1">
    <citation type="journal article" date="2024" name="Chem. Sci.">
        <title>Discovery of a lagriamide polyketide by integrated genome mining, isotopic labeling, and untargeted metabolomics.</title>
        <authorList>
            <person name="Fergusson C.H."/>
            <person name="Saulog J."/>
            <person name="Paulo B.S."/>
            <person name="Wilson D.M."/>
            <person name="Liu D.Y."/>
            <person name="Morehouse N.J."/>
            <person name="Waterworth S."/>
            <person name="Barkei J."/>
            <person name="Gray C.A."/>
            <person name="Kwan J.C."/>
            <person name="Eustaquio A.S."/>
            <person name="Linington R.G."/>
        </authorList>
    </citation>
    <scope>NUCLEOTIDE SEQUENCE [LARGE SCALE GENOMIC DNA]</scope>
    <source>
        <strain evidence="1 2">RL17-338-BIF-B</strain>
    </source>
</reference>
<accession>A0ABV1LIE8</accession>
<proteinExistence type="predicted"/>
<dbReference type="Proteomes" id="UP001469089">
    <property type="component" value="Unassembled WGS sequence"/>
</dbReference>
<dbReference type="RefSeq" id="WP_235851396.1">
    <property type="nucleotide sequence ID" value="NZ_MTZV01000002.1"/>
</dbReference>
<name>A0ABV1LIE8_9BURK</name>
<protein>
    <submittedName>
        <fullName evidence="1">Uncharacterized protein</fullName>
    </submittedName>
</protein>
<evidence type="ECO:0000313" key="1">
    <source>
        <dbReference type="EMBL" id="MEQ5839053.1"/>
    </source>
</evidence>
<evidence type="ECO:0000313" key="2">
    <source>
        <dbReference type="Proteomes" id="UP001469089"/>
    </source>
</evidence>
<sequence>MAGETAASPGVLDLMAAARMEQAPFLPTEAVGFHPLPGVTQTAQI</sequence>